<dbReference type="Pfam" id="PF06283">
    <property type="entry name" value="ThuA"/>
    <property type="match status" value="1"/>
</dbReference>
<accession>A0AA39WBB8</accession>
<evidence type="ECO:0000313" key="2">
    <source>
        <dbReference type="EMBL" id="KAK0609505.1"/>
    </source>
</evidence>
<protein>
    <submittedName>
        <fullName evidence="2">ThuA-like domain-containing protein</fullName>
    </submittedName>
</protein>
<evidence type="ECO:0000313" key="3">
    <source>
        <dbReference type="Proteomes" id="UP001174934"/>
    </source>
</evidence>
<dbReference type="SUPFAM" id="SSF52317">
    <property type="entry name" value="Class I glutamine amidotransferase-like"/>
    <property type="match status" value="1"/>
</dbReference>
<organism evidence="2 3">
    <name type="scientific">Bombardia bombarda</name>
    <dbReference type="NCBI Taxonomy" id="252184"/>
    <lineage>
        <taxon>Eukaryota</taxon>
        <taxon>Fungi</taxon>
        <taxon>Dikarya</taxon>
        <taxon>Ascomycota</taxon>
        <taxon>Pezizomycotina</taxon>
        <taxon>Sordariomycetes</taxon>
        <taxon>Sordariomycetidae</taxon>
        <taxon>Sordariales</taxon>
        <taxon>Lasiosphaeriaceae</taxon>
        <taxon>Bombardia</taxon>
    </lineage>
</organism>
<proteinExistence type="predicted"/>
<dbReference type="InterPro" id="IPR029062">
    <property type="entry name" value="Class_I_gatase-like"/>
</dbReference>
<dbReference type="PANTHER" id="PTHR40469">
    <property type="entry name" value="SECRETED GLYCOSYL HYDROLASE"/>
    <property type="match status" value="1"/>
</dbReference>
<reference evidence="2" key="1">
    <citation type="submission" date="2023-06" db="EMBL/GenBank/DDBJ databases">
        <title>Genome-scale phylogeny and comparative genomics of the fungal order Sordariales.</title>
        <authorList>
            <consortium name="Lawrence Berkeley National Laboratory"/>
            <person name="Hensen N."/>
            <person name="Bonometti L."/>
            <person name="Westerberg I."/>
            <person name="Brannstrom I.O."/>
            <person name="Guillou S."/>
            <person name="Cros-Aarteil S."/>
            <person name="Calhoun S."/>
            <person name="Haridas S."/>
            <person name="Kuo A."/>
            <person name="Mondo S."/>
            <person name="Pangilinan J."/>
            <person name="Riley R."/>
            <person name="LaButti K."/>
            <person name="Andreopoulos B."/>
            <person name="Lipzen A."/>
            <person name="Chen C."/>
            <person name="Yanf M."/>
            <person name="Daum C."/>
            <person name="Ng V."/>
            <person name="Clum A."/>
            <person name="Steindorff A."/>
            <person name="Ohm R."/>
            <person name="Martin F."/>
            <person name="Silar P."/>
            <person name="Natvig D."/>
            <person name="Lalanne C."/>
            <person name="Gautier V."/>
            <person name="Ament-velasquez S.L."/>
            <person name="Kruys A."/>
            <person name="Hutchinson M.I."/>
            <person name="Powell A.J."/>
            <person name="Barry K."/>
            <person name="Miller A.N."/>
            <person name="Grigoriev I.V."/>
            <person name="Debuchy R."/>
            <person name="Gladieux P."/>
            <person name="Thoren M.H."/>
            <person name="Johannesson H."/>
        </authorList>
    </citation>
    <scope>NUCLEOTIDE SEQUENCE</scope>
    <source>
        <strain evidence="2">SMH3391-2</strain>
    </source>
</reference>
<dbReference type="AlphaFoldDB" id="A0AA39WBB8"/>
<dbReference type="PANTHER" id="PTHR40469:SF2">
    <property type="entry name" value="GALACTOSE-BINDING DOMAIN-LIKE SUPERFAMILY PROTEIN"/>
    <property type="match status" value="1"/>
</dbReference>
<dbReference type="Gene3D" id="3.40.50.880">
    <property type="match status" value="1"/>
</dbReference>
<keyword evidence="3" id="KW-1185">Reference proteome</keyword>
<dbReference type="Proteomes" id="UP001174934">
    <property type="component" value="Unassembled WGS sequence"/>
</dbReference>
<evidence type="ECO:0000259" key="1">
    <source>
        <dbReference type="Pfam" id="PF06283"/>
    </source>
</evidence>
<feature type="domain" description="ThuA-like" evidence="1">
    <location>
        <begin position="5"/>
        <end position="240"/>
    </location>
</feature>
<sequence>MQPFRVLIFSHTTAYRHASIPAGIRGIQRLASLSTSTRAPFTADATEDPAIFSPSTLPTYRVIVLLQCSGDFLSPPQLSTLQSFVRAGGGIVAIHCASYGQPSSPWYGRLIGAVFDNHPVPQTARVRIADANHSIIKDSLGRGVGMQQQQQQQQHQWEWLWLDEWYNFKTHPRSLSPHLHVLLTVDEASYAGGTHGHDHPVAWCHDFDGGRSFYTALGHFDEAYEDEGFIGQVLGGIMWAARALG</sequence>
<dbReference type="InterPro" id="IPR029010">
    <property type="entry name" value="ThuA-like"/>
</dbReference>
<gene>
    <name evidence="2" type="ORF">B0T17DRAFT_546411</name>
</gene>
<name>A0AA39WBB8_9PEZI</name>
<comment type="caution">
    <text evidence="2">The sequence shown here is derived from an EMBL/GenBank/DDBJ whole genome shotgun (WGS) entry which is preliminary data.</text>
</comment>
<dbReference type="EMBL" id="JAULSR010000013">
    <property type="protein sequence ID" value="KAK0609505.1"/>
    <property type="molecule type" value="Genomic_DNA"/>
</dbReference>